<proteinExistence type="predicted"/>
<reference evidence="1" key="1">
    <citation type="journal article" date="2020" name="Stud. Mycol.">
        <title>101 Dothideomycetes genomes: a test case for predicting lifestyles and emergence of pathogens.</title>
        <authorList>
            <person name="Haridas S."/>
            <person name="Albert R."/>
            <person name="Binder M."/>
            <person name="Bloem J."/>
            <person name="Labutti K."/>
            <person name="Salamov A."/>
            <person name="Andreopoulos B."/>
            <person name="Baker S."/>
            <person name="Barry K."/>
            <person name="Bills G."/>
            <person name="Bluhm B."/>
            <person name="Cannon C."/>
            <person name="Castanera R."/>
            <person name="Culley D."/>
            <person name="Daum C."/>
            <person name="Ezra D."/>
            <person name="Gonzalez J."/>
            <person name="Henrissat B."/>
            <person name="Kuo A."/>
            <person name="Liang C."/>
            <person name="Lipzen A."/>
            <person name="Lutzoni F."/>
            <person name="Magnuson J."/>
            <person name="Mondo S."/>
            <person name="Nolan M."/>
            <person name="Ohm R."/>
            <person name="Pangilinan J."/>
            <person name="Park H.-J."/>
            <person name="Ramirez L."/>
            <person name="Alfaro M."/>
            <person name="Sun H."/>
            <person name="Tritt A."/>
            <person name="Yoshinaga Y."/>
            <person name="Zwiers L.-H."/>
            <person name="Turgeon B."/>
            <person name="Goodwin S."/>
            <person name="Spatafora J."/>
            <person name="Crous P."/>
            <person name="Grigoriev I."/>
        </authorList>
    </citation>
    <scope>NUCLEOTIDE SEQUENCE</scope>
    <source>
        <strain evidence="1">CBS 123094</strain>
    </source>
</reference>
<protein>
    <submittedName>
        <fullName evidence="1">Uncharacterized protein</fullName>
    </submittedName>
</protein>
<sequence>MPKELIWAPKIPTPNLFRRRKSGYGALCQRLASRIVPSLLPCSCSTVQPSSAQPFHRRESQTSHQQMHHSYLLHPRIRDRPAMTILPPPSLPLPPKASQTLPFTENCDCRAADHRRTSKYTLCVCIDSSHGLPRIFTPMIALARF</sequence>
<gene>
    <name evidence="1" type="ORF">P154DRAFT_518994</name>
</gene>
<dbReference type="EMBL" id="ML977565">
    <property type="protein sequence ID" value="KAF2004938.1"/>
    <property type="molecule type" value="Genomic_DNA"/>
</dbReference>
<dbReference type="Proteomes" id="UP000799779">
    <property type="component" value="Unassembled WGS sequence"/>
</dbReference>
<name>A0A6A5WUZ9_9PLEO</name>
<organism evidence="1 2">
    <name type="scientific">Amniculicola lignicola CBS 123094</name>
    <dbReference type="NCBI Taxonomy" id="1392246"/>
    <lineage>
        <taxon>Eukaryota</taxon>
        <taxon>Fungi</taxon>
        <taxon>Dikarya</taxon>
        <taxon>Ascomycota</taxon>
        <taxon>Pezizomycotina</taxon>
        <taxon>Dothideomycetes</taxon>
        <taxon>Pleosporomycetidae</taxon>
        <taxon>Pleosporales</taxon>
        <taxon>Amniculicolaceae</taxon>
        <taxon>Amniculicola</taxon>
    </lineage>
</organism>
<evidence type="ECO:0000313" key="2">
    <source>
        <dbReference type="Proteomes" id="UP000799779"/>
    </source>
</evidence>
<keyword evidence="2" id="KW-1185">Reference proteome</keyword>
<dbReference type="AlphaFoldDB" id="A0A6A5WUZ9"/>
<accession>A0A6A5WUZ9</accession>
<evidence type="ECO:0000313" key="1">
    <source>
        <dbReference type="EMBL" id="KAF2004938.1"/>
    </source>
</evidence>